<dbReference type="InterPro" id="IPR000742">
    <property type="entry name" value="EGF"/>
</dbReference>
<keyword evidence="4" id="KW-0677">Repeat</keyword>
<evidence type="ECO:0000256" key="1">
    <source>
        <dbReference type="ARBA" id="ARBA00006373"/>
    </source>
</evidence>
<feature type="disulfide bond" evidence="7">
    <location>
        <begin position="157"/>
        <end position="166"/>
    </location>
</feature>
<feature type="region of interest" description="Disordered" evidence="8">
    <location>
        <begin position="324"/>
        <end position="344"/>
    </location>
</feature>
<evidence type="ECO:0000256" key="8">
    <source>
        <dbReference type="SAM" id="MobiDB-lite"/>
    </source>
</evidence>
<dbReference type="SMART" id="SM00181">
    <property type="entry name" value="EGF"/>
    <property type="match status" value="2"/>
</dbReference>
<feature type="domain" description="EGF-like" evidence="9">
    <location>
        <begin position="170"/>
        <end position="208"/>
    </location>
</feature>
<dbReference type="PROSITE" id="PS00022">
    <property type="entry name" value="EGF_1"/>
    <property type="match status" value="2"/>
</dbReference>
<evidence type="ECO:0000313" key="10">
    <source>
        <dbReference type="EMBL" id="EDO33489.1"/>
    </source>
</evidence>
<feature type="region of interest" description="Disordered" evidence="8">
    <location>
        <begin position="47"/>
        <end position="78"/>
    </location>
</feature>
<evidence type="ECO:0000256" key="3">
    <source>
        <dbReference type="ARBA" id="ARBA00022729"/>
    </source>
</evidence>
<feature type="domain" description="EGF-like" evidence="9">
    <location>
        <begin position="128"/>
        <end position="167"/>
    </location>
</feature>
<dbReference type="PROSITE" id="PS50026">
    <property type="entry name" value="EGF_3"/>
    <property type="match status" value="2"/>
</dbReference>
<dbReference type="InterPro" id="IPR051022">
    <property type="entry name" value="Notch_Cell-Fate_Det"/>
</dbReference>
<dbReference type="SUPFAM" id="SSF57196">
    <property type="entry name" value="EGF/Laminin"/>
    <property type="match status" value="2"/>
</dbReference>
<evidence type="ECO:0000256" key="2">
    <source>
        <dbReference type="ARBA" id="ARBA00022536"/>
    </source>
</evidence>
<dbReference type="PANTHER" id="PTHR24049">
    <property type="entry name" value="CRUMBS FAMILY MEMBER"/>
    <property type="match status" value="1"/>
</dbReference>
<dbReference type="AlphaFoldDB" id="A7SS38"/>
<comment type="similarity">
    <text evidence="1">Belongs to the EGF domain peptide family.</text>
</comment>
<evidence type="ECO:0000256" key="4">
    <source>
        <dbReference type="ARBA" id="ARBA00022737"/>
    </source>
</evidence>
<feature type="disulfide bond" evidence="7">
    <location>
        <begin position="179"/>
        <end position="196"/>
    </location>
</feature>
<dbReference type="eggNOG" id="KOG1219">
    <property type="taxonomic scope" value="Eukaryota"/>
</dbReference>
<dbReference type="STRING" id="45351.A7SS38"/>
<dbReference type="CDD" id="cd00054">
    <property type="entry name" value="EGF_CA"/>
    <property type="match status" value="2"/>
</dbReference>
<keyword evidence="6" id="KW-0325">Glycoprotein</keyword>
<evidence type="ECO:0000256" key="5">
    <source>
        <dbReference type="ARBA" id="ARBA00023157"/>
    </source>
</evidence>
<dbReference type="HOGENOM" id="CLU_807275_0_0_1"/>
<sequence>MGAATHTRSIAERCLSTWQGLRKASVNAGDSAFASHLLSLELRRRERFTKTTTGGPKQKAAAIREPQTSTPVGKHHNKMADPEISLSEAGSDQGDKYEAYKARKQLSAIDWNFHQDGLPPASNEKVTRQGVCEPNPCKNQGTCKETGDEEDPYECDCLPEWKGDNCEYYVDDPCFPNPCLNGGKCKHGTMNETFRCICPKGFEGLNCEKSMTNGNPWVRTFPNAKIVKLAKKYRAKTHYYYKNGELAKRSTGCECHNGNCGCCLHIQFLNIDDDVCLNSTFDANRLKRRNKKGFSIKPLPYYRSSIWSYIRPCITTRVVEGRRNKNRDSAKSQNKQYLREARGA</sequence>
<evidence type="ECO:0000313" key="11">
    <source>
        <dbReference type="Proteomes" id="UP000001593"/>
    </source>
</evidence>
<keyword evidence="5 7" id="KW-1015">Disulfide bond</keyword>
<dbReference type="PROSITE" id="PS01186">
    <property type="entry name" value="EGF_2"/>
    <property type="match status" value="1"/>
</dbReference>
<dbReference type="Pfam" id="PF00008">
    <property type="entry name" value="EGF"/>
    <property type="match status" value="2"/>
</dbReference>
<evidence type="ECO:0000256" key="7">
    <source>
        <dbReference type="PROSITE-ProRule" id="PRU00076"/>
    </source>
</evidence>
<keyword evidence="2 7" id="KW-0245">EGF-like domain</keyword>
<name>A7SS38_NEMVE</name>
<evidence type="ECO:0000256" key="6">
    <source>
        <dbReference type="ARBA" id="ARBA00023180"/>
    </source>
</evidence>
<dbReference type="EMBL" id="DS469771">
    <property type="protein sequence ID" value="EDO33489.1"/>
    <property type="molecule type" value="Genomic_DNA"/>
</dbReference>
<reference evidence="10 11" key="1">
    <citation type="journal article" date="2007" name="Science">
        <title>Sea anemone genome reveals ancestral eumetazoan gene repertoire and genomic organization.</title>
        <authorList>
            <person name="Putnam N.H."/>
            <person name="Srivastava M."/>
            <person name="Hellsten U."/>
            <person name="Dirks B."/>
            <person name="Chapman J."/>
            <person name="Salamov A."/>
            <person name="Terry A."/>
            <person name="Shapiro H."/>
            <person name="Lindquist E."/>
            <person name="Kapitonov V.V."/>
            <person name="Jurka J."/>
            <person name="Genikhovich G."/>
            <person name="Grigoriev I.V."/>
            <person name="Lucas S.M."/>
            <person name="Steele R.E."/>
            <person name="Finnerty J.R."/>
            <person name="Technau U."/>
            <person name="Martindale M.Q."/>
            <person name="Rokhsar D.S."/>
        </authorList>
    </citation>
    <scope>NUCLEOTIDE SEQUENCE [LARGE SCALE GENOMIC DNA]</scope>
    <source>
        <strain evidence="11">CH2 X CH6</strain>
    </source>
</reference>
<feature type="disulfide bond" evidence="7">
    <location>
        <begin position="198"/>
        <end position="207"/>
    </location>
</feature>
<accession>A7SS38</accession>
<dbReference type="FunFam" id="2.10.25.10:FF:000100">
    <property type="entry name" value="neurogenic locus notch homolog protein 3"/>
    <property type="match status" value="1"/>
</dbReference>
<organism evidence="10 11">
    <name type="scientific">Nematostella vectensis</name>
    <name type="common">Starlet sea anemone</name>
    <dbReference type="NCBI Taxonomy" id="45351"/>
    <lineage>
        <taxon>Eukaryota</taxon>
        <taxon>Metazoa</taxon>
        <taxon>Cnidaria</taxon>
        <taxon>Anthozoa</taxon>
        <taxon>Hexacorallia</taxon>
        <taxon>Actiniaria</taxon>
        <taxon>Edwardsiidae</taxon>
        <taxon>Nematostella</taxon>
    </lineage>
</organism>
<dbReference type="InParanoid" id="A7SS38"/>
<keyword evidence="11" id="KW-1185">Reference proteome</keyword>
<gene>
    <name evidence="10" type="ORF">NEMVEDRAFT_v1g216602</name>
</gene>
<keyword evidence="3" id="KW-0732">Signal</keyword>
<comment type="caution">
    <text evidence="7">Lacks conserved residue(s) required for the propagation of feature annotation.</text>
</comment>
<protein>
    <recommendedName>
        <fullName evidence="9">EGF-like domain-containing protein</fullName>
    </recommendedName>
</protein>
<dbReference type="Proteomes" id="UP000001593">
    <property type="component" value="Unassembled WGS sequence"/>
</dbReference>
<dbReference type="GO" id="GO:0005112">
    <property type="term" value="F:Notch binding"/>
    <property type="evidence" value="ECO:0000318"/>
    <property type="project" value="GO_Central"/>
</dbReference>
<proteinExistence type="inferred from homology"/>
<evidence type="ECO:0000259" key="9">
    <source>
        <dbReference type="PROSITE" id="PS50026"/>
    </source>
</evidence>
<dbReference type="Gene3D" id="2.10.25.10">
    <property type="entry name" value="Laminin"/>
    <property type="match status" value="2"/>
</dbReference>